<dbReference type="Proteomes" id="UP000064137">
    <property type="component" value="Chromosome"/>
</dbReference>
<dbReference type="PANTHER" id="PTHR15162:SF7">
    <property type="entry name" value="SUCCINYLGLUTAMATE DESUCCINYLASE"/>
    <property type="match status" value="1"/>
</dbReference>
<gene>
    <name evidence="6" type="ORF">APT59_12080</name>
</gene>
<evidence type="ECO:0000259" key="5">
    <source>
        <dbReference type="Pfam" id="PF24827"/>
    </source>
</evidence>
<dbReference type="OrthoDB" id="6794856at2"/>
<evidence type="ECO:0000313" key="6">
    <source>
        <dbReference type="EMBL" id="ALZ84891.1"/>
    </source>
</evidence>
<evidence type="ECO:0000256" key="2">
    <source>
        <dbReference type="ARBA" id="ARBA00022723"/>
    </source>
</evidence>
<dbReference type="PANTHER" id="PTHR15162">
    <property type="entry name" value="ASPARTOACYLASE"/>
    <property type="match status" value="1"/>
</dbReference>
<evidence type="ECO:0000256" key="1">
    <source>
        <dbReference type="ARBA" id="ARBA00001947"/>
    </source>
</evidence>
<name>A0A0U4VP13_9PSED</name>
<dbReference type="InterPro" id="IPR055438">
    <property type="entry name" value="AstE_AspA_cat"/>
</dbReference>
<keyword evidence="3" id="KW-0378">Hydrolase</keyword>
<protein>
    <submittedName>
        <fullName evidence="6">Succinylglutamate desuccinylase</fullName>
    </submittedName>
</protein>
<dbReference type="Gene3D" id="3.40.630.10">
    <property type="entry name" value="Zn peptidases"/>
    <property type="match status" value="1"/>
</dbReference>
<dbReference type="SUPFAM" id="SSF53187">
    <property type="entry name" value="Zn-dependent exopeptidases"/>
    <property type="match status" value="1"/>
</dbReference>
<dbReference type="RefSeq" id="WP_059315066.1">
    <property type="nucleotide sequence ID" value="NZ_CP013987.1"/>
</dbReference>
<dbReference type="GO" id="GO:0005829">
    <property type="term" value="C:cytosol"/>
    <property type="evidence" value="ECO:0007669"/>
    <property type="project" value="TreeGrafter"/>
</dbReference>
<dbReference type="Pfam" id="PF24827">
    <property type="entry name" value="AstE_AspA_cat"/>
    <property type="match status" value="1"/>
</dbReference>
<sequence length="332" mass="36565">MTTLAQIRAGLPRYPIEVAFPDVDRWKTGNTGIDYVHTFDSGVEGPHVAIMALTHGNEVSGAIAVDELLSRGIRPRRGKLTLAFGNVAAYHAFDPDDIDATRYLEEDMNRVWLPQRLQGPATTADLARAQQLRPLIDEIDWLLDIHSMHEHSAPLMMTGPLEKGLRLAAQLGTPEFVIADAGHQNGRRLRDYGGFGEGDSPKNALLIETGQHVLAVSRQIALDCVARFLLLAEVVDEAAVADLLQVAKPVRQRFLRVTDAIVADTLDFRFTQDFKGLETIAEAGTLIATDGEREIRTPYANCVLIQPSIRHLGSGVTVVRLARELDEDEVPR</sequence>
<dbReference type="InterPro" id="IPR050178">
    <property type="entry name" value="AspA/AstE_fam"/>
</dbReference>
<dbReference type="AlphaFoldDB" id="A0A0U4VP13"/>
<keyword evidence="4" id="KW-0862">Zinc</keyword>
<dbReference type="GO" id="GO:0016788">
    <property type="term" value="F:hydrolase activity, acting on ester bonds"/>
    <property type="evidence" value="ECO:0007669"/>
    <property type="project" value="InterPro"/>
</dbReference>
<comment type="cofactor">
    <cofactor evidence="1">
        <name>Zn(2+)</name>
        <dbReference type="ChEBI" id="CHEBI:29105"/>
    </cofactor>
</comment>
<feature type="domain" description="Succinylglutamate desuccinylase/Aspartoacylase catalytic" evidence="5">
    <location>
        <begin position="45"/>
        <end position="173"/>
    </location>
</feature>
<dbReference type="GO" id="GO:0046872">
    <property type="term" value="F:metal ion binding"/>
    <property type="evidence" value="ECO:0007669"/>
    <property type="project" value="UniProtKB-KW"/>
</dbReference>
<accession>A0A0U4VP13</accession>
<evidence type="ECO:0000256" key="3">
    <source>
        <dbReference type="ARBA" id="ARBA00022801"/>
    </source>
</evidence>
<reference evidence="6 7" key="1">
    <citation type="submission" date="2016-01" db="EMBL/GenBank/DDBJ databases">
        <title>Annotation of Pseudomonas oryzihabitans USDA-ARS-USMARC-56511.</title>
        <authorList>
            <person name="Harhay G.P."/>
            <person name="Harhay D.M."/>
            <person name="Smith T.P.L."/>
            <person name="Bono J.L."/>
            <person name="Heaton M.P."/>
            <person name="Clawson M.L."/>
            <person name="Chitko-Mckown C.G."/>
            <person name="Capik S.F."/>
            <person name="DeDonder K.D."/>
            <person name="Apley M.D."/>
            <person name="Lubbers B.V."/>
            <person name="White B.J."/>
            <person name="Larson R.L."/>
        </authorList>
    </citation>
    <scope>NUCLEOTIDE SEQUENCE [LARGE SCALE GENOMIC DNA]</scope>
    <source>
        <strain evidence="6 7">USDA-ARS-USMARC-56511</strain>
    </source>
</reference>
<dbReference type="KEGG" id="por:APT59_12080"/>
<proteinExistence type="predicted"/>
<evidence type="ECO:0000313" key="7">
    <source>
        <dbReference type="Proteomes" id="UP000064137"/>
    </source>
</evidence>
<evidence type="ECO:0000256" key="4">
    <source>
        <dbReference type="ARBA" id="ARBA00022833"/>
    </source>
</evidence>
<organism evidence="6 7">
    <name type="scientific">Pseudomonas oryzihabitans</name>
    <dbReference type="NCBI Taxonomy" id="47885"/>
    <lineage>
        <taxon>Bacteria</taxon>
        <taxon>Pseudomonadati</taxon>
        <taxon>Pseudomonadota</taxon>
        <taxon>Gammaproteobacteria</taxon>
        <taxon>Pseudomonadales</taxon>
        <taxon>Pseudomonadaceae</taxon>
        <taxon>Pseudomonas</taxon>
    </lineage>
</organism>
<dbReference type="EMBL" id="CP013987">
    <property type="protein sequence ID" value="ALZ84891.1"/>
    <property type="molecule type" value="Genomic_DNA"/>
</dbReference>
<keyword evidence="2" id="KW-0479">Metal-binding</keyword>